<protein>
    <submittedName>
        <fullName evidence="1">Uncharacterized protein</fullName>
    </submittedName>
</protein>
<dbReference type="RefSeq" id="WP_302710878.1">
    <property type="nucleotide sequence ID" value="NZ_JAULRT010000031.1"/>
</dbReference>
<evidence type="ECO:0000313" key="1">
    <source>
        <dbReference type="EMBL" id="MDO3380759.1"/>
    </source>
</evidence>
<gene>
    <name evidence="1" type="ORF">QWI16_01155</name>
</gene>
<keyword evidence="2" id="KW-1185">Reference proteome</keyword>
<comment type="caution">
    <text evidence="1">The sequence shown here is derived from an EMBL/GenBank/DDBJ whole genome shotgun (WGS) entry which is preliminary data.</text>
</comment>
<evidence type="ECO:0000313" key="2">
    <source>
        <dbReference type="Proteomes" id="UP001168380"/>
    </source>
</evidence>
<accession>A0ABT8T9E8</accession>
<organism evidence="1 2">
    <name type="scientific">Gilvimarinus algae</name>
    <dbReference type="NCBI Taxonomy" id="3058037"/>
    <lineage>
        <taxon>Bacteria</taxon>
        <taxon>Pseudomonadati</taxon>
        <taxon>Pseudomonadota</taxon>
        <taxon>Gammaproteobacteria</taxon>
        <taxon>Cellvibrionales</taxon>
        <taxon>Cellvibrionaceae</taxon>
        <taxon>Gilvimarinus</taxon>
    </lineage>
</organism>
<sequence length="108" mass="11841">MYRFLAHIYKQAAGFEAAALRLVDDAEGAVCAPVAKVEKLQVNQPDSGRDYVAASADPIGSQCVSSSVSTDNGRANIQKSLQNNEHQKTASFRLATVWAFRLDLPFYY</sequence>
<proteinExistence type="predicted"/>
<reference evidence="1" key="1">
    <citation type="submission" date="2023-07" db="EMBL/GenBank/DDBJ databases">
        <title>Gilvimarinus algae sp. nov., isolated from the surface of Kelp.</title>
        <authorList>
            <person name="Sun Y.Y."/>
            <person name="Gong Y."/>
            <person name="Du Z.J."/>
        </authorList>
    </citation>
    <scope>NUCLEOTIDE SEQUENCE</scope>
    <source>
        <strain evidence="1">SDUM040014</strain>
    </source>
</reference>
<name>A0ABT8T9E8_9GAMM</name>
<dbReference type="EMBL" id="JAULRT010000031">
    <property type="protein sequence ID" value="MDO3380759.1"/>
    <property type="molecule type" value="Genomic_DNA"/>
</dbReference>
<dbReference type="Proteomes" id="UP001168380">
    <property type="component" value="Unassembled WGS sequence"/>
</dbReference>